<reference evidence="1" key="5">
    <citation type="journal article" date="2021" name="G3 (Bethesda)">
        <title>Aegilops tauschii genome assembly Aet v5.0 features greater sequence contiguity and improved annotation.</title>
        <authorList>
            <person name="Wang L."/>
            <person name="Zhu T."/>
            <person name="Rodriguez J.C."/>
            <person name="Deal K.R."/>
            <person name="Dubcovsky J."/>
            <person name="McGuire P.E."/>
            <person name="Lux T."/>
            <person name="Spannagl M."/>
            <person name="Mayer K.F.X."/>
            <person name="Baldrich P."/>
            <person name="Meyers B.C."/>
            <person name="Huo N."/>
            <person name="Gu Y.Q."/>
            <person name="Zhou H."/>
            <person name="Devos K.M."/>
            <person name="Bennetzen J.L."/>
            <person name="Unver T."/>
            <person name="Budak H."/>
            <person name="Gulick P.J."/>
            <person name="Galiba G."/>
            <person name="Kalapos B."/>
            <person name="Nelson D.R."/>
            <person name="Li P."/>
            <person name="You F.M."/>
            <person name="Luo M.C."/>
            <person name="Dvorak J."/>
        </authorList>
    </citation>
    <scope>NUCLEOTIDE SEQUENCE [LARGE SCALE GENOMIC DNA]</scope>
    <source>
        <strain evidence="1">cv. AL8/78</strain>
    </source>
</reference>
<reference evidence="1" key="3">
    <citation type="journal article" date="2017" name="Nature">
        <title>Genome sequence of the progenitor of the wheat D genome Aegilops tauschii.</title>
        <authorList>
            <person name="Luo M.C."/>
            <person name="Gu Y.Q."/>
            <person name="Puiu D."/>
            <person name="Wang H."/>
            <person name="Twardziok S.O."/>
            <person name="Deal K.R."/>
            <person name="Huo N."/>
            <person name="Zhu T."/>
            <person name="Wang L."/>
            <person name="Wang Y."/>
            <person name="McGuire P.E."/>
            <person name="Liu S."/>
            <person name="Long H."/>
            <person name="Ramasamy R.K."/>
            <person name="Rodriguez J.C."/>
            <person name="Van S.L."/>
            <person name="Yuan L."/>
            <person name="Wang Z."/>
            <person name="Xia Z."/>
            <person name="Xiao L."/>
            <person name="Anderson O.D."/>
            <person name="Ouyang S."/>
            <person name="Liang Y."/>
            <person name="Zimin A.V."/>
            <person name="Pertea G."/>
            <person name="Qi P."/>
            <person name="Bennetzen J.L."/>
            <person name="Dai X."/>
            <person name="Dawson M.W."/>
            <person name="Muller H.G."/>
            <person name="Kugler K."/>
            <person name="Rivarola-Duarte L."/>
            <person name="Spannagl M."/>
            <person name="Mayer K.F.X."/>
            <person name="Lu F.H."/>
            <person name="Bevan M.W."/>
            <person name="Leroy P."/>
            <person name="Li P."/>
            <person name="You F.M."/>
            <person name="Sun Q."/>
            <person name="Liu Z."/>
            <person name="Lyons E."/>
            <person name="Wicker T."/>
            <person name="Salzberg S.L."/>
            <person name="Devos K.M."/>
            <person name="Dvorak J."/>
        </authorList>
    </citation>
    <scope>NUCLEOTIDE SEQUENCE [LARGE SCALE GENOMIC DNA]</scope>
    <source>
        <strain evidence="1">cv. AL8/78</strain>
    </source>
</reference>
<reference evidence="2" key="1">
    <citation type="journal article" date="2014" name="Science">
        <title>Ancient hybridizations among the ancestral genomes of bread wheat.</title>
        <authorList>
            <consortium name="International Wheat Genome Sequencing Consortium,"/>
            <person name="Marcussen T."/>
            <person name="Sandve S.R."/>
            <person name="Heier L."/>
            <person name="Spannagl M."/>
            <person name="Pfeifer M."/>
            <person name="Jakobsen K.S."/>
            <person name="Wulff B.B."/>
            <person name="Steuernagel B."/>
            <person name="Mayer K.F."/>
            <person name="Olsen O.A."/>
        </authorList>
    </citation>
    <scope>NUCLEOTIDE SEQUENCE [LARGE SCALE GENOMIC DNA]</scope>
    <source>
        <strain evidence="2">cv. AL8/78</strain>
    </source>
</reference>
<dbReference type="Proteomes" id="UP000015105">
    <property type="component" value="Chromosome 7D"/>
</dbReference>
<evidence type="ECO:0000313" key="2">
    <source>
        <dbReference type="Proteomes" id="UP000015105"/>
    </source>
</evidence>
<proteinExistence type="predicted"/>
<reference evidence="2" key="2">
    <citation type="journal article" date="2017" name="Nat. Plants">
        <title>The Aegilops tauschii genome reveals multiple impacts of transposons.</title>
        <authorList>
            <person name="Zhao G."/>
            <person name="Zou C."/>
            <person name="Li K."/>
            <person name="Wang K."/>
            <person name="Li T."/>
            <person name="Gao L."/>
            <person name="Zhang X."/>
            <person name="Wang H."/>
            <person name="Yang Z."/>
            <person name="Liu X."/>
            <person name="Jiang W."/>
            <person name="Mao L."/>
            <person name="Kong X."/>
            <person name="Jiao Y."/>
            <person name="Jia J."/>
        </authorList>
    </citation>
    <scope>NUCLEOTIDE SEQUENCE [LARGE SCALE GENOMIC DNA]</scope>
    <source>
        <strain evidence="2">cv. AL8/78</strain>
    </source>
</reference>
<dbReference type="EnsemblPlants" id="AET7Gv20084700.10">
    <property type="protein sequence ID" value="AET7Gv20084700.10"/>
    <property type="gene ID" value="AET7Gv20084700"/>
</dbReference>
<evidence type="ECO:0000313" key="1">
    <source>
        <dbReference type="EnsemblPlants" id="AET7Gv20084700.10"/>
    </source>
</evidence>
<name>A0A453QEU4_AEGTS</name>
<dbReference type="AlphaFoldDB" id="A0A453QEU4"/>
<organism evidence="1 2">
    <name type="scientific">Aegilops tauschii subsp. strangulata</name>
    <name type="common">Goatgrass</name>
    <dbReference type="NCBI Taxonomy" id="200361"/>
    <lineage>
        <taxon>Eukaryota</taxon>
        <taxon>Viridiplantae</taxon>
        <taxon>Streptophyta</taxon>
        <taxon>Embryophyta</taxon>
        <taxon>Tracheophyta</taxon>
        <taxon>Spermatophyta</taxon>
        <taxon>Magnoliopsida</taxon>
        <taxon>Liliopsida</taxon>
        <taxon>Poales</taxon>
        <taxon>Poaceae</taxon>
        <taxon>BOP clade</taxon>
        <taxon>Pooideae</taxon>
        <taxon>Triticodae</taxon>
        <taxon>Triticeae</taxon>
        <taxon>Triticinae</taxon>
        <taxon>Aegilops</taxon>
    </lineage>
</organism>
<reference evidence="1" key="4">
    <citation type="submission" date="2019-03" db="UniProtKB">
        <authorList>
            <consortium name="EnsemblPlants"/>
        </authorList>
    </citation>
    <scope>IDENTIFICATION</scope>
</reference>
<keyword evidence="2" id="KW-1185">Reference proteome</keyword>
<accession>A0A453QEU4</accession>
<dbReference type="Gramene" id="AET7Gv20084700.10">
    <property type="protein sequence ID" value="AET7Gv20084700.10"/>
    <property type="gene ID" value="AET7Gv20084700"/>
</dbReference>
<protein>
    <submittedName>
        <fullName evidence="1">Uncharacterized protein</fullName>
    </submittedName>
</protein>
<sequence length="60" mass="6683">IKAALQLALLCYTEFISYSFYSSTPHRTTKVLFVRGSYRPAGDNGRDGAEHGEVHAGRCY</sequence>